<feature type="transmembrane region" description="Helical" evidence="6">
    <location>
        <begin position="85"/>
        <end position="113"/>
    </location>
</feature>
<name>A0A8S1E9N2_9PELO</name>
<dbReference type="InterPro" id="IPR017452">
    <property type="entry name" value="GPCR_Rhodpsn_7TM"/>
</dbReference>
<evidence type="ECO:0000256" key="1">
    <source>
        <dbReference type="ARBA" id="ARBA00004370"/>
    </source>
</evidence>
<dbReference type="GO" id="GO:0016020">
    <property type="term" value="C:membrane"/>
    <property type="evidence" value="ECO:0007669"/>
    <property type="project" value="UniProtKB-SubCell"/>
</dbReference>
<dbReference type="AlphaFoldDB" id="A0A8S1E9N2"/>
<feature type="transmembrane region" description="Helical" evidence="6">
    <location>
        <begin position="125"/>
        <end position="143"/>
    </location>
</feature>
<comment type="subcellular location">
    <subcellularLocation>
        <location evidence="1">Membrane</location>
    </subcellularLocation>
</comment>
<evidence type="ECO:0000256" key="6">
    <source>
        <dbReference type="SAM" id="Phobius"/>
    </source>
</evidence>
<dbReference type="Pfam" id="PF10328">
    <property type="entry name" value="7TM_GPCR_Srx"/>
    <property type="match status" value="4"/>
</dbReference>
<keyword evidence="3 6" id="KW-1133">Transmembrane helix</keyword>
<evidence type="ECO:0000256" key="5">
    <source>
        <dbReference type="SAM" id="MobiDB-lite"/>
    </source>
</evidence>
<evidence type="ECO:0000259" key="7">
    <source>
        <dbReference type="PROSITE" id="PS50262"/>
    </source>
</evidence>
<reference evidence="8 9" key="1">
    <citation type="submission" date="2020-04" db="EMBL/GenBank/DDBJ databases">
        <authorList>
            <person name="Laetsch R D."/>
            <person name="Stevens L."/>
            <person name="Kumar S."/>
            <person name="Blaxter L. M."/>
        </authorList>
    </citation>
    <scope>NUCLEOTIDE SEQUENCE [LARGE SCALE GENOMIC DNA]</scope>
</reference>
<feature type="transmembrane region" description="Helical" evidence="6">
    <location>
        <begin position="364"/>
        <end position="395"/>
    </location>
</feature>
<evidence type="ECO:0000256" key="4">
    <source>
        <dbReference type="ARBA" id="ARBA00023136"/>
    </source>
</evidence>
<dbReference type="EMBL" id="CADEPM010000001">
    <property type="protein sequence ID" value="CAB3396732.1"/>
    <property type="molecule type" value="Genomic_DNA"/>
</dbReference>
<sequence length="1025" mass="118098">MIYDYRDPLTATTAALIFITSIFGIFCNVLVIYSFFKVKKERTSFNLICSFRAYINIHILSTTFLCVFFTVSITGTSIYNPTVESMIIVITNTLYVANQHLSALAVLTFLFLYRIIKVLFEELPGIVECPILYMTQFLTWMPTCSFPGGDELVDFLLLTFIAVAVLNILIFFRILMFYMSDKKNGNGGNEVANRNRMRKNVILFFQTILQDCILLIDGTFTYKLSPLSNTRLWSFICGTYVWECAHTIDGLIMILFNERFALLKKHLWIPSQSQISINIRSSRHSRFQSTNTCHLLYSSNFLTWMPTCKYVDGDILVYFLLIMFIAVVALNILIFAKIFVFYMKNLKSESTRSDEATKQRMRKNVILFFQTILQDCLLLIDGVFTFKLRLIMLLFNERVALLKTHLLVQPNARNSIIISIFGIICNLPVIYVFVRVKNERNSFNLICLVRAYNNIHILLTVFLLIFFPITLLGYSPFNPILETAIITMTNSLYVANQHLSAVVSVNRFVSLFLPLYYNKFFGLTLTTIVTTSILIYRIVAVTIEQVPVIETCHVLYKPEYLSWRPTCDYVDGDEMINFMFLTFIGVAVLNSLIFVKIIFFYVNDARNGSAETRARMRNNGILFFQTVLQDCLLLIDSIFTFKLSSMSDSRIWTFISGTFVWECAHSFDGFIMILFNERFALIKKHLFGRKLIRRSISVRSSLPTLFTNDSDDVEKPIFEHGKKQFPPTENKNVTEILKKFFEDLKIASKKIAIKEKTDDDKSIGRPDSASSSESESGESSESSEDDFKKKVDFKPLRIEEFETEQPQPVFKFSAPLKPLDYFVPEKITYDEFDAPKNQFDEPPRAQFNDFEEPRYQHPREPIMAYDEPKPMTFETKPKIDDDLMVDEALSQMYLDKFDDDDDVERSNQVEHNNIQPKNSHNNLKLNMNRVDIMSIIVASEDSKKASKDSEPLFLSNQSVEFNLANLVILTMFVGMLLVGSKALYRKCYPKQSVAPQLPAQAPPAMPPFYTPQSVTVEAIPKKTPQ</sequence>
<comment type="caution">
    <text evidence="8">The sequence shown here is derived from an EMBL/GenBank/DDBJ whole genome shotgun (WGS) entry which is preliminary data.</text>
</comment>
<accession>A0A8S1E9N2</accession>
<feature type="domain" description="G-protein coupled receptors family 1 profile" evidence="7">
    <location>
        <begin position="425"/>
        <end position="602"/>
    </location>
</feature>
<proteinExistence type="predicted"/>
<protein>
    <recommendedName>
        <fullName evidence="7">G-protein coupled receptors family 1 profile domain-containing protein</fullName>
    </recommendedName>
</protein>
<feature type="transmembrane region" description="Helical" evidence="6">
    <location>
        <begin position="57"/>
        <end position="79"/>
    </location>
</feature>
<feature type="transmembrane region" description="Helical" evidence="6">
    <location>
        <begin position="494"/>
        <end position="513"/>
    </location>
</feature>
<feature type="transmembrane region" description="Helical" evidence="6">
    <location>
        <begin position="578"/>
        <end position="601"/>
    </location>
</feature>
<feature type="transmembrane region" description="Helical" evidence="6">
    <location>
        <begin position="520"/>
        <end position="539"/>
    </location>
</feature>
<feature type="transmembrane region" description="Helical" evidence="6">
    <location>
        <begin position="12"/>
        <end position="36"/>
    </location>
</feature>
<keyword evidence="2 6" id="KW-0812">Transmembrane</keyword>
<feature type="transmembrane region" description="Helical" evidence="6">
    <location>
        <begin position="621"/>
        <end position="639"/>
    </location>
</feature>
<evidence type="ECO:0000256" key="3">
    <source>
        <dbReference type="ARBA" id="ARBA00022989"/>
    </source>
</evidence>
<evidence type="ECO:0000313" key="9">
    <source>
        <dbReference type="Proteomes" id="UP000494206"/>
    </source>
</evidence>
<feature type="transmembrane region" description="Helical" evidence="6">
    <location>
        <begin position="155"/>
        <end position="180"/>
    </location>
</feature>
<keyword evidence="4 6" id="KW-0472">Membrane</keyword>
<dbReference type="Proteomes" id="UP000494206">
    <property type="component" value="Unassembled WGS sequence"/>
</dbReference>
<evidence type="ECO:0000256" key="2">
    <source>
        <dbReference type="ARBA" id="ARBA00022692"/>
    </source>
</evidence>
<feature type="transmembrane region" description="Helical" evidence="6">
    <location>
        <begin position="201"/>
        <end position="222"/>
    </location>
</feature>
<feature type="compositionally biased region" description="Acidic residues" evidence="5">
    <location>
        <begin position="775"/>
        <end position="784"/>
    </location>
</feature>
<feature type="region of interest" description="Disordered" evidence="5">
    <location>
        <begin position="757"/>
        <end position="787"/>
    </location>
</feature>
<evidence type="ECO:0000313" key="8">
    <source>
        <dbReference type="EMBL" id="CAB3396732.1"/>
    </source>
</evidence>
<dbReference type="InterPro" id="IPR019430">
    <property type="entry name" value="7TM_GPCR_serpentine_rcpt_Srx"/>
</dbReference>
<keyword evidence="9" id="KW-1185">Reference proteome</keyword>
<dbReference type="PANTHER" id="PTHR23013">
    <property type="entry name" value="SERPENTINE RECEPTOR"/>
    <property type="match status" value="1"/>
</dbReference>
<dbReference type="OrthoDB" id="5825164at2759"/>
<organism evidence="8 9">
    <name type="scientific">Caenorhabditis bovis</name>
    <dbReference type="NCBI Taxonomy" id="2654633"/>
    <lineage>
        <taxon>Eukaryota</taxon>
        <taxon>Metazoa</taxon>
        <taxon>Ecdysozoa</taxon>
        <taxon>Nematoda</taxon>
        <taxon>Chromadorea</taxon>
        <taxon>Rhabditida</taxon>
        <taxon>Rhabditina</taxon>
        <taxon>Rhabditomorpha</taxon>
        <taxon>Rhabditoidea</taxon>
        <taxon>Rhabditidae</taxon>
        <taxon>Peloderinae</taxon>
        <taxon>Caenorhabditis</taxon>
    </lineage>
</organism>
<dbReference type="SUPFAM" id="SSF81321">
    <property type="entry name" value="Family A G protein-coupled receptor-like"/>
    <property type="match status" value="1"/>
</dbReference>
<feature type="transmembrane region" description="Helical" evidence="6">
    <location>
        <begin position="315"/>
        <end position="343"/>
    </location>
</feature>
<dbReference type="PROSITE" id="PS50262">
    <property type="entry name" value="G_PROTEIN_RECEP_F1_2"/>
    <property type="match status" value="1"/>
</dbReference>
<gene>
    <name evidence="8" type="ORF">CBOVIS_LOCUS245</name>
</gene>
<feature type="transmembrane region" description="Helical" evidence="6">
    <location>
        <begin position="963"/>
        <end position="984"/>
    </location>
</feature>
<feature type="transmembrane region" description="Helical" evidence="6">
    <location>
        <begin position="415"/>
        <end position="434"/>
    </location>
</feature>
<dbReference type="PANTHER" id="PTHR23013:SF27">
    <property type="entry name" value="G-PROTEIN COUPLED RECEPTORS FAMILY 1 PROFILE DOMAIN-CONTAINING PROTEIN"/>
    <property type="match status" value="1"/>
</dbReference>
<feature type="transmembrane region" description="Helical" evidence="6">
    <location>
        <begin position="455"/>
        <end position="474"/>
    </location>
</feature>
<dbReference type="Gene3D" id="1.20.1070.10">
    <property type="entry name" value="Rhodopsin 7-helix transmembrane proteins"/>
    <property type="match status" value="1"/>
</dbReference>